<sequence>MSNNRTRIYAPAPFEESVTFETASGKIIEADKYMAAAIDALTVLDIPELLTVMDISHERIEIELEKEKAKLCDKALRYFKKGNWYWPETGSSITIDTDFVKDMLNQDVTKQTVYRRLKERRMKITEVIAIIDFFESNEINLSNPEIF</sequence>
<dbReference type="EMBL" id="VNHY01000004">
    <property type="protein sequence ID" value="TYP92048.1"/>
    <property type="molecule type" value="Genomic_DNA"/>
</dbReference>
<gene>
    <name evidence="1" type="ORF">LX73_2294</name>
</gene>
<proteinExistence type="predicted"/>
<dbReference type="Proteomes" id="UP000324595">
    <property type="component" value="Unassembled WGS sequence"/>
</dbReference>
<protein>
    <submittedName>
        <fullName evidence="1">Uncharacterized protein</fullName>
    </submittedName>
</protein>
<organism evidence="1 2">
    <name type="scientific">Fodinibius salinus</name>
    <dbReference type="NCBI Taxonomy" id="860790"/>
    <lineage>
        <taxon>Bacteria</taxon>
        <taxon>Pseudomonadati</taxon>
        <taxon>Balneolota</taxon>
        <taxon>Balneolia</taxon>
        <taxon>Balneolales</taxon>
        <taxon>Balneolaceae</taxon>
        <taxon>Fodinibius</taxon>
    </lineage>
</organism>
<dbReference type="AlphaFoldDB" id="A0A5D3YG04"/>
<reference evidence="1 2" key="1">
    <citation type="submission" date="2019-07" db="EMBL/GenBank/DDBJ databases">
        <title>Genomic Encyclopedia of Archaeal and Bacterial Type Strains, Phase II (KMG-II): from individual species to whole genera.</title>
        <authorList>
            <person name="Goeker M."/>
        </authorList>
    </citation>
    <scope>NUCLEOTIDE SEQUENCE [LARGE SCALE GENOMIC DNA]</scope>
    <source>
        <strain evidence="1 2">DSM 21935</strain>
    </source>
</reference>
<keyword evidence="2" id="KW-1185">Reference proteome</keyword>
<comment type="caution">
    <text evidence="1">The sequence shown here is derived from an EMBL/GenBank/DDBJ whole genome shotgun (WGS) entry which is preliminary data.</text>
</comment>
<dbReference type="RefSeq" id="WP_148899613.1">
    <property type="nucleotide sequence ID" value="NZ_VNHY01000004.1"/>
</dbReference>
<evidence type="ECO:0000313" key="1">
    <source>
        <dbReference type="EMBL" id="TYP92048.1"/>
    </source>
</evidence>
<name>A0A5D3YG04_9BACT</name>
<evidence type="ECO:0000313" key="2">
    <source>
        <dbReference type="Proteomes" id="UP000324595"/>
    </source>
</evidence>
<accession>A0A5D3YG04</accession>